<proteinExistence type="evidence at transcript level"/>
<feature type="region of interest" description="Disordered" evidence="1">
    <location>
        <begin position="344"/>
        <end position="392"/>
    </location>
</feature>
<dbReference type="AlphaFoldDB" id="C4J048"/>
<feature type="compositionally biased region" description="Basic and acidic residues" evidence="1">
    <location>
        <begin position="344"/>
        <end position="357"/>
    </location>
</feature>
<evidence type="ECO:0000256" key="1">
    <source>
        <dbReference type="SAM" id="MobiDB-lite"/>
    </source>
</evidence>
<name>C4J048_MAIZE</name>
<reference evidence="2" key="2">
    <citation type="submission" date="2012-06" db="EMBL/GenBank/DDBJ databases">
        <authorList>
            <person name="Yu Y."/>
            <person name="Currie J."/>
            <person name="Lomeli R."/>
            <person name="Angelova A."/>
            <person name="Collura K."/>
            <person name="Wissotski M."/>
            <person name="Campos D."/>
            <person name="Kudrna D."/>
            <person name="Golser W."/>
            <person name="Ashely E."/>
            <person name="Descour A."/>
            <person name="Fernandes J."/>
            <person name="Soderlund C."/>
            <person name="Walbot V."/>
        </authorList>
    </citation>
    <scope>NUCLEOTIDE SEQUENCE</scope>
    <source>
        <strain evidence="2">B73</strain>
    </source>
</reference>
<sequence>MVPRGDKRDVVDDGSAERAVGLHDVAHADEHHPGLVRDRREVQHAARVAALALGLVRHLHAAPRGVRLDGHGAHAAVAGVPGRELEPVELSGNGGHVLHQRCLHAGHQLHGAGAVRHGVVRRVHVLHRLGGRQDHPRGQRGVVVLVHRRHQHPPLRVGEDVRTVLEVPVLQHIILAAPRSRHGLNGKQIDEGAAGCVLGDAGVVDDQGHDAARGLEGPGVGVPPAAGVDRLDREYVRLGGDRHVELLGLGAGARRAEGDGVARARRHGEALLDGCLVPQPHGVRALRHRQQHVALLLARPDVLHVPGDLPVRYRVAPHHPRAVELRLGRRLLEVAVRQQAILDRRSRSSRQADDQEQRSSTGVRHCIASPSHRLPSPAQEGNHHKSTTLERN</sequence>
<reference evidence="2" key="1">
    <citation type="journal article" date="2009" name="PLoS Genet.">
        <title>Sequencing, mapping, and analysis of 27,455 maize full-length cDNAs.</title>
        <authorList>
            <person name="Soderlund C."/>
            <person name="Descour A."/>
            <person name="Kudrna D."/>
            <person name="Bomhoff M."/>
            <person name="Boyd L."/>
            <person name="Currie J."/>
            <person name="Angelova A."/>
            <person name="Collura K."/>
            <person name="Wissotski M."/>
            <person name="Ashley E."/>
            <person name="Morrow D."/>
            <person name="Fernandes J."/>
            <person name="Walbot V."/>
            <person name="Yu Y."/>
        </authorList>
    </citation>
    <scope>NUCLEOTIDE SEQUENCE</scope>
    <source>
        <strain evidence="2">B73</strain>
    </source>
</reference>
<evidence type="ECO:0000313" key="2">
    <source>
        <dbReference type="EMBL" id="ACR34548.1"/>
    </source>
</evidence>
<organism evidence="2">
    <name type="scientific">Zea mays</name>
    <name type="common">Maize</name>
    <dbReference type="NCBI Taxonomy" id="4577"/>
    <lineage>
        <taxon>Eukaryota</taxon>
        <taxon>Viridiplantae</taxon>
        <taxon>Streptophyta</taxon>
        <taxon>Embryophyta</taxon>
        <taxon>Tracheophyta</taxon>
        <taxon>Spermatophyta</taxon>
        <taxon>Magnoliopsida</taxon>
        <taxon>Liliopsida</taxon>
        <taxon>Poales</taxon>
        <taxon>Poaceae</taxon>
        <taxon>PACMAD clade</taxon>
        <taxon>Panicoideae</taxon>
        <taxon>Andropogonodae</taxon>
        <taxon>Andropogoneae</taxon>
        <taxon>Tripsacinae</taxon>
        <taxon>Zea</taxon>
    </lineage>
</organism>
<feature type="compositionally biased region" description="Basic and acidic residues" evidence="1">
    <location>
        <begin position="381"/>
        <end position="392"/>
    </location>
</feature>
<dbReference type="EMBL" id="BT084195">
    <property type="protein sequence ID" value="ACR34548.1"/>
    <property type="molecule type" value="mRNA"/>
</dbReference>
<accession>C4J048</accession>
<feature type="compositionally biased region" description="Basic and acidic residues" evidence="1">
    <location>
        <begin position="20"/>
        <end position="29"/>
    </location>
</feature>
<feature type="compositionally biased region" description="Basic and acidic residues" evidence="1">
    <location>
        <begin position="1"/>
        <end position="11"/>
    </location>
</feature>
<protein>
    <submittedName>
        <fullName evidence="2">Uncharacterized protein</fullName>
    </submittedName>
</protein>
<feature type="region of interest" description="Disordered" evidence="1">
    <location>
        <begin position="1"/>
        <end position="29"/>
    </location>
</feature>